<dbReference type="Proteomes" id="UP001652741">
    <property type="component" value="Chromosome ssa13"/>
</dbReference>
<dbReference type="SUPFAM" id="SSF48403">
    <property type="entry name" value="Ankyrin repeat"/>
    <property type="match status" value="1"/>
</dbReference>
<sequence length="460" mass="50776">MAHALNDPHLGAGPSEDSELSQNESETASLVSEDSIMPDYEMRRGGGGTTSTLYEACNRNEALTLQRVLERGVTKEEVMELDINGRNGLMLAVSRGYVDIVYGLHTCPLIDINHQDNEGSTAVMIAAQAGYISILNFILNYYPKVDLEVRDIRGFTALIKAAIQGREDCVSSLIMAGADINVVDDVKGKSITDWALKTSRFEVLQRLRRLQACPIAEQFCDSYVMEWPELKELVAKAMAPKNLTQRLKDSLTFSFPNDPQDNGVLDHMVRMTTSIHSPLVSMGCRPLCPTSPPEVGKRRLAVPELMEKHSSKELEESSVCHSNGVKCSFTPVPASSSLLLANCCSDTKRRGSVLSTTANGVQNILPHSLANRNSVFPYGCIPTITFTKSAEKTPKKAKKTKRHKGHLEPPVWKYKSDKQEKKKEKEKLEEEKEVQEKALKKSKMKAAKAAAKAKEPAKAS</sequence>
<feature type="repeat" description="ANK" evidence="3">
    <location>
        <begin position="153"/>
        <end position="185"/>
    </location>
</feature>
<dbReference type="Pfam" id="PF12796">
    <property type="entry name" value="Ank_2"/>
    <property type="match status" value="1"/>
</dbReference>
<keyword evidence="2 3" id="KW-0040">ANK repeat</keyword>
<evidence type="ECO:0000256" key="4">
    <source>
        <dbReference type="SAM" id="MobiDB-lite"/>
    </source>
</evidence>
<dbReference type="InterPro" id="IPR002110">
    <property type="entry name" value="Ankyrin_rpt"/>
</dbReference>
<dbReference type="CTD" id="557568"/>
<dbReference type="PANTHER" id="PTHR24173">
    <property type="entry name" value="ANKYRIN REPEAT CONTAINING"/>
    <property type="match status" value="1"/>
</dbReference>
<evidence type="ECO:0000256" key="2">
    <source>
        <dbReference type="ARBA" id="ARBA00023043"/>
    </source>
</evidence>
<dbReference type="STRING" id="8030.ENSSSAP00000085621"/>
<evidence type="ECO:0000313" key="5">
    <source>
        <dbReference type="Proteomes" id="UP001652741"/>
    </source>
</evidence>
<organism evidence="5 6">
    <name type="scientific">Salmo salar</name>
    <name type="common">Atlantic salmon</name>
    <dbReference type="NCBI Taxonomy" id="8030"/>
    <lineage>
        <taxon>Eukaryota</taxon>
        <taxon>Metazoa</taxon>
        <taxon>Chordata</taxon>
        <taxon>Craniata</taxon>
        <taxon>Vertebrata</taxon>
        <taxon>Euteleostomi</taxon>
        <taxon>Actinopterygii</taxon>
        <taxon>Neopterygii</taxon>
        <taxon>Teleostei</taxon>
        <taxon>Protacanthopterygii</taxon>
        <taxon>Salmoniformes</taxon>
        <taxon>Salmonidae</taxon>
        <taxon>Salmoninae</taxon>
        <taxon>Salmo</taxon>
    </lineage>
</organism>
<evidence type="ECO:0000256" key="1">
    <source>
        <dbReference type="ARBA" id="ARBA00022737"/>
    </source>
</evidence>
<dbReference type="PaxDb" id="8030-ENSSSAP00000085621"/>
<gene>
    <name evidence="6" type="primary">ankrd33aa</name>
</gene>
<proteinExistence type="predicted"/>
<dbReference type="Gene3D" id="1.25.40.20">
    <property type="entry name" value="Ankyrin repeat-containing domain"/>
    <property type="match status" value="1"/>
</dbReference>
<evidence type="ECO:0000313" key="6">
    <source>
        <dbReference type="RefSeq" id="XP_013991933.1"/>
    </source>
</evidence>
<evidence type="ECO:0000256" key="3">
    <source>
        <dbReference type="PROSITE-ProRule" id="PRU00023"/>
    </source>
</evidence>
<protein>
    <submittedName>
        <fullName evidence="6">Photoreceptor ankyrin repeat protein</fullName>
    </submittedName>
</protein>
<dbReference type="OrthoDB" id="10057496at2759"/>
<dbReference type="KEGG" id="sasa:106567324"/>
<feature type="region of interest" description="Disordered" evidence="4">
    <location>
        <begin position="1"/>
        <end position="44"/>
    </location>
</feature>
<feature type="compositionally biased region" description="Polar residues" evidence="4">
    <location>
        <begin position="20"/>
        <end position="32"/>
    </location>
</feature>
<dbReference type="SMART" id="SM00248">
    <property type="entry name" value="ANK"/>
    <property type="match status" value="3"/>
</dbReference>
<dbReference type="PROSITE" id="PS50297">
    <property type="entry name" value="ANK_REP_REGION"/>
    <property type="match status" value="1"/>
</dbReference>
<feature type="compositionally biased region" description="Basic residues" evidence="4">
    <location>
        <begin position="395"/>
        <end position="405"/>
    </location>
</feature>
<dbReference type="OMA" id="RPQVPKI"/>
<keyword evidence="1" id="KW-0677">Repeat</keyword>
<dbReference type="Bgee" id="ENSSSAG00000069051">
    <property type="expression patterns" value="Expressed in camera-type eye and 2 other cell types or tissues"/>
</dbReference>
<dbReference type="PANTHER" id="PTHR24173:SF84">
    <property type="entry name" value="ANKYRIN REPEAT DOMAIN 33AB"/>
    <property type="match status" value="1"/>
</dbReference>
<dbReference type="PROSITE" id="PS50088">
    <property type="entry name" value="ANK_REPEAT"/>
    <property type="match status" value="1"/>
</dbReference>
<feature type="compositionally biased region" description="Basic and acidic residues" evidence="4">
    <location>
        <begin position="414"/>
        <end position="439"/>
    </location>
</feature>
<reference evidence="6" key="1">
    <citation type="submission" date="2025-08" db="UniProtKB">
        <authorList>
            <consortium name="RefSeq"/>
        </authorList>
    </citation>
    <scope>IDENTIFICATION</scope>
</reference>
<dbReference type="InterPro" id="IPR036770">
    <property type="entry name" value="Ankyrin_rpt-contain_sf"/>
</dbReference>
<keyword evidence="5" id="KW-1185">Reference proteome</keyword>
<accession>A0A1S3LLS4</accession>
<name>A0A1S3LLS4_SALSA</name>
<dbReference type="AlphaFoldDB" id="A0A1S3LLS4"/>
<dbReference type="RefSeq" id="XP_013991933.1">
    <property type="nucleotide sequence ID" value="XM_014136458.2"/>
</dbReference>
<feature type="region of interest" description="Disordered" evidence="4">
    <location>
        <begin position="391"/>
        <end position="460"/>
    </location>
</feature>